<dbReference type="Gene3D" id="1.50.10.20">
    <property type="match status" value="1"/>
</dbReference>
<evidence type="ECO:0000313" key="2">
    <source>
        <dbReference type="EMBL" id="QDT44306.1"/>
    </source>
</evidence>
<protein>
    <recommendedName>
        <fullName evidence="1">DUF4159 domain-containing protein</fullName>
    </recommendedName>
</protein>
<dbReference type="EMBL" id="CP036269">
    <property type="protein sequence ID" value="QDT44306.1"/>
    <property type="molecule type" value="Genomic_DNA"/>
</dbReference>
<dbReference type="AlphaFoldDB" id="A0A517RK95"/>
<dbReference type="InterPro" id="IPR025297">
    <property type="entry name" value="DUF4159"/>
</dbReference>
<reference evidence="2 3" key="1">
    <citation type="submission" date="2019-02" db="EMBL/GenBank/DDBJ databases">
        <title>Deep-cultivation of Planctomycetes and their phenomic and genomic characterization uncovers novel biology.</title>
        <authorList>
            <person name="Wiegand S."/>
            <person name="Jogler M."/>
            <person name="Boedeker C."/>
            <person name="Pinto D."/>
            <person name="Vollmers J."/>
            <person name="Rivas-Marin E."/>
            <person name="Kohn T."/>
            <person name="Peeters S.H."/>
            <person name="Heuer A."/>
            <person name="Rast P."/>
            <person name="Oberbeckmann S."/>
            <person name="Bunk B."/>
            <person name="Jeske O."/>
            <person name="Meyerdierks A."/>
            <person name="Storesund J.E."/>
            <person name="Kallscheuer N."/>
            <person name="Luecker S."/>
            <person name="Lage O.M."/>
            <person name="Pohl T."/>
            <person name="Merkel B.J."/>
            <person name="Hornburger P."/>
            <person name="Mueller R.-W."/>
            <person name="Bruemmer F."/>
            <person name="Labrenz M."/>
            <person name="Spormann A.M."/>
            <person name="Op den Camp H."/>
            <person name="Overmann J."/>
            <person name="Amann R."/>
            <person name="Jetten M.S.M."/>
            <person name="Mascher T."/>
            <person name="Medema M.H."/>
            <person name="Devos D.P."/>
            <person name="Kaster A.-K."/>
            <person name="Ovreas L."/>
            <person name="Rohde M."/>
            <person name="Galperin M.Y."/>
            <person name="Jogler C."/>
        </authorList>
    </citation>
    <scope>NUCLEOTIDE SEQUENCE [LARGE SCALE GENOMIC DNA]</scope>
    <source>
        <strain evidence="2 3">Pan241w</strain>
    </source>
</reference>
<evidence type="ECO:0000259" key="1">
    <source>
        <dbReference type="Pfam" id="PF13709"/>
    </source>
</evidence>
<feature type="domain" description="DUF4159" evidence="1">
    <location>
        <begin position="622"/>
        <end position="826"/>
    </location>
</feature>
<feature type="domain" description="DUF4159" evidence="1">
    <location>
        <begin position="446"/>
        <end position="592"/>
    </location>
</feature>
<keyword evidence="3" id="KW-1185">Reference proteome</keyword>
<dbReference type="SUPFAM" id="SSF48239">
    <property type="entry name" value="Terpenoid cyclases/Protein prenyltransferases"/>
    <property type="match status" value="1"/>
</dbReference>
<gene>
    <name evidence="2" type="ORF">Pan241w_44150</name>
</gene>
<dbReference type="KEGG" id="gaz:Pan241w_44150"/>
<dbReference type="InterPro" id="IPR008930">
    <property type="entry name" value="Terpenoid_cyclase/PrenylTrfase"/>
</dbReference>
<dbReference type="CDD" id="cd00688">
    <property type="entry name" value="ISOPREN_C2_like"/>
    <property type="match status" value="1"/>
</dbReference>
<dbReference type="Gene3D" id="3.40.50.12140">
    <property type="entry name" value="Domain of unknown function DUF4159"/>
    <property type="match status" value="2"/>
</dbReference>
<sequence length="842" mass="93365">MSVLDHVSFCFCLKVFSRHRKKDAMDRSHLKPIQRALRWILTGAICISWGLQPLRSVSAQELTARSVSDSIERGRDFLVKNQNENGSWPVSGNSYKVGMSCLALMALINCGMKADEEPIQRGLKYLRSLRAPSPKGTYQTSLMIMALAAAKDGKRDLTLISSLVQRLEKSQVTTGPDAGGWGYGPGMAIGGGGVADRSNSQYAVLALRDAVHAGVPVNLKTWRLIKQYWSTQQSGDGGWGYQSRAGSSRGSMTVAGIATMVIVNSMMGDELEINPDGTPVCCDQNEADESIDRAVRWMANHFSVGSNPGVNSWLLYYLYGLERAGRLSGTRFFGKHDWYREGAAFLIKRQSQRDGSWRGTGLESDPILGTSFVLLFLSKGLAPVLINKLEYKTNQQVNLKPGSIPNWNHHQNDILNLTDALSGRPDWPKLLTWQTVNLELAIQGGGVQVLRQAPVLFISGLDNPQFGEKQVAMLKQYVEQGGFIFAVDNCNGAGFDLGFRTLIKKMYPQGEVQLKRLTAEHPVFRCEYLLDAESVELYGVDVGCRTSIIYCPDDLACLWDKWMRFPTKARTPQANSMITRAIRIGTNVIAYATGREPPNKLDQEELANQGGAQDQIERGFLQIAKLRHTGTWDAAPRALRNLLKALNQKAGMIASTKTPTLPASDPNLMKYPLLYMHGRSQFSFSKTEIATLKQALENGAVLFADACCGSEPFDRSFRQLMSEMFPTKQLKRIPVSHPLFSDQTGYDVRKVRRRQMEVDDVNQPLKAKTLVVEPLLEGIEIDGHLAVIYSKYDISCALEQQASVACAGYIPQDAVNLALNIVRYALLQDIAFKEKVEGMKVD</sequence>
<proteinExistence type="predicted"/>
<organism evidence="2 3">
    <name type="scientific">Gimesia alba</name>
    <dbReference type="NCBI Taxonomy" id="2527973"/>
    <lineage>
        <taxon>Bacteria</taxon>
        <taxon>Pseudomonadati</taxon>
        <taxon>Planctomycetota</taxon>
        <taxon>Planctomycetia</taxon>
        <taxon>Planctomycetales</taxon>
        <taxon>Planctomycetaceae</taxon>
        <taxon>Gimesia</taxon>
    </lineage>
</organism>
<accession>A0A517RK95</accession>
<name>A0A517RK95_9PLAN</name>
<evidence type="ECO:0000313" key="3">
    <source>
        <dbReference type="Proteomes" id="UP000317171"/>
    </source>
</evidence>
<dbReference type="Proteomes" id="UP000317171">
    <property type="component" value="Chromosome"/>
</dbReference>
<dbReference type="Pfam" id="PF13709">
    <property type="entry name" value="DUF4159"/>
    <property type="match status" value="2"/>
</dbReference>